<evidence type="ECO:0000256" key="3">
    <source>
        <dbReference type="ARBA" id="ARBA00022692"/>
    </source>
</evidence>
<evidence type="ECO:0000313" key="8">
    <source>
        <dbReference type="EMBL" id="QEE30498.1"/>
    </source>
</evidence>
<dbReference type="GO" id="GO:0005886">
    <property type="term" value="C:plasma membrane"/>
    <property type="evidence" value="ECO:0007669"/>
    <property type="project" value="UniProtKB-SubCell"/>
</dbReference>
<feature type="transmembrane region" description="Helical" evidence="6">
    <location>
        <begin position="17"/>
        <end position="37"/>
    </location>
</feature>
<dbReference type="KEGG" id="talb:FTW19_22430"/>
<dbReference type="EMBL" id="CP042806">
    <property type="protein sequence ID" value="QEE30498.1"/>
    <property type="molecule type" value="Genomic_DNA"/>
</dbReference>
<evidence type="ECO:0000313" key="9">
    <source>
        <dbReference type="Proteomes" id="UP000321820"/>
    </source>
</evidence>
<dbReference type="AlphaFoldDB" id="A0A5B9EE53"/>
<feature type="transmembrane region" description="Helical" evidence="6">
    <location>
        <begin position="88"/>
        <end position="105"/>
    </location>
</feature>
<feature type="transmembrane region" description="Helical" evidence="6">
    <location>
        <begin position="57"/>
        <end position="76"/>
    </location>
</feature>
<feature type="transmembrane region" description="Helical" evidence="6">
    <location>
        <begin position="147"/>
        <end position="170"/>
    </location>
</feature>
<accession>A0A5B9EE53</accession>
<feature type="transmembrane region" description="Helical" evidence="6">
    <location>
        <begin position="111"/>
        <end position="135"/>
    </location>
</feature>
<evidence type="ECO:0000256" key="4">
    <source>
        <dbReference type="ARBA" id="ARBA00022989"/>
    </source>
</evidence>
<evidence type="ECO:0000256" key="1">
    <source>
        <dbReference type="ARBA" id="ARBA00004651"/>
    </source>
</evidence>
<keyword evidence="4 6" id="KW-1133">Transmembrane helix</keyword>
<feature type="domain" description="ABC3 transporter permease C-terminal" evidence="7">
    <location>
        <begin position="60"/>
        <end position="169"/>
    </location>
</feature>
<evidence type="ECO:0000256" key="2">
    <source>
        <dbReference type="ARBA" id="ARBA00022475"/>
    </source>
</evidence>
<reference evidence="8 9" key="1">
    <citation type="submission" date="2019-08" db="EMBL/GenBank/DDBJ databases">
        <title>Complete genome sequence of Terriglobus albidus strain ORNL.</title>
        <authorList>
            <person name="Podar M."/>
        </authorList>
    </citation>
    <scope>NUCLEOTIDE SEQUENCE [LARGE SCALE GENOMIC DNA]</scope>
    <source>
        <strain evidence="8 9">ORNL</strain>
    </source>
</reference>
<gene>
    <name evidence="8" type="ORF">FTW19_22430</name>
</gene>
<evidence type="ECO:0000259" key="7">
    <source>
        <dbReference type="Pfam" id="PF02687"/>
    </source>
</evidence>
<evidence type="ECO:0000256" key="6">
    <source>
        <dbReference type="SAM" id="Phobius"/>
    </source>
</evidence>
<dbReference type="RefSeq" id="WP_147649811.1">
    <property type="nucleotide sequence ID" value="NZ_CP042806.1"/>
</dbReference>
<comment type="subcellular location">
    <subcellularLocation>
        <location evidence="1">Cell membrane</location>
        <topology evidence="1">Multi-pass membrane protein</topology>
    </subcellularLocation>
</comment>
<dbReference type="OrthoDB" id="118707at2"/>
<keyword evidence="3 6" id="KW-0812">Transmembrane</keyword>
<dbReference type="Pfam" id="PF02687">
    <property type="entry name" value="FtsX"/>
    <property type="match status" value="1"/>
</dbReference>
<organism evidence="8 9">
    <name type="scientific">Terriglobus albidus</name>
    <dbReference type="NCBI Taxonomy" id="1592106"/>
    <lineage>
        <taxon>Bacteria</taxon>
        <taxon>Pseudomonadati</taxon>
        <taxon>Acidobacteriota</taxon>
        <taxon>Terriglobia</taxon>
        <taxon>Terriglobales</taxon>
        <taxon>Acidobacteriaceae</taxon>
        <taxon>Terriglobus</taxon>
    </lineage>
</organism>
<dbReference type="InterPro" id="IPR003838">
    <property type="entry name" value="ABC3_permease_C"/>
</dbReference>
<proteinExistence type="predicted"/>
<keyword evidence="5 6" id="KW-0472">Membrane</keyword>
<keyword evidence="2" id="KW-1003">Cell membrane</keyword>
<evidence type="ECO:0000256" key="5">
    <source>
        <dbReference type="ARBA" id="ARBA00023136"/>
    </source>
</evidence>
<keyword evidence="9" id="KW-1185">Reference proteome</keyword>
<name>A0A5B9EE53_9BACT</name>
<dbReference type="Proteomes" id="UP000321820">
    <property type="component" value="Chromosome"/>
</dbReference>
<sequence>MIHRVVVGHLRGHAQQALLNALGIALVVMIMLILAGATFRETHQAGMLLINKILKVTFASMLWLGLLVGMVLMTINRYSQVGERTQQFAILKTLGASWTLIYTLLLEEVILVTVAGTIGGIGLVYAIRLLLAHLVPDLLFIQVRYELWPLAGITAAASFLFADLCGLWAASAEDLIEALSYEQ</sequence>
<protein>
    <submittedName>
        <fullName evidence="8">FtsX-like permease family protein</fullName>
    </submittedName>
</protein>